<sequence length="106" mass="11985">MALRMTTPRLLALQAFLDDPGREWYGLELAQHAGLEPGTIYPILVAFESAGWLSSRDDDIDPHVEGRPRRRYYLLTAEGLAASRQWTEAVRRRRAPRVARPAEGIA</sequence>
<gene>
    <name evidence="2" type="ORF">Aco03nite_085090</name>
</gene>
<evidence type="ECO:0000313" key="2">
    <source>
        <dbReference type="EMBL" id="GID60105.1"/>
    </source>
</evidence>
<evidence type="ECO:0000313" key="3">
    <source>
        <dbReference type="Proteomes" id="UP000612282"/>
    </source>
</evidence>
<comment type="caution">
    <text evidence="2">The sequence shown here is derived from an EMBL/GenBank/DDBJ whole genome shotgun (WGS) entry which is preliminary data.</text>
</comment>
<dbReference type="SUPFAM" id="SSF46785">
    <property type="entry name" value="Winged helix' DNA-binding domain"/>
    <property type="match status" value="1"/>
</dbReference>
<feature type="domain" description="Transcription regulator PadR N-terminal" evidence="1">
    <location>
        <begin position="34"/>
        <end position="82"/>
    </location>
</feature>
<name>A0ABQ3XNX9_9ACTN</name>
<accession>A0ABQ3XNX9</accession>
<proteinExistence type="predicted"/>
<dbReference type="Gene3D" id="1.10.10.10">
    <property type="entry name" value="Winged helix-like DNA-binding domain superfamily/Winged helix DNA-binding domain"/>
    <property type="match status" value="1"/>
</dbReference>
<dbReference type="EMBL" id="BOMG01000104">
    <property type="protein sequence ID" value="GID60105.1"/>
    <property type="molecule type" value="Genomic_DNA"/>
</dbReference>
<dbReference type="RefSeq" id="WP_239145893.1">
    <property type="nucleotide sequence ID" value="NZ_BAAAQE010000094.1"/>
</dbReference>
<dbReference type="Proteomes" id="UP000612282">
    <property type="component" value="Unassembled WGS sequence"/>
</dbReference>
<keyword evidence="3" id="KW-1185">Reference proteome</keyword>
<evidence type="ECO:0000259" key="1">
    <source>
        <dbReference type="Pfam" id="PF03551"/>
    </source>
</evidence>
<dbReference type="InterPro" id="IPR005149">
    <property type="entry name" value="Tscrpt_reg_PadR_N"/>
</dbReference>
<dbReference type="Pfam" id="PF03551">
    <property type="entry name" value="PadR"/>
    <property type="match status" value="1"/>
</dbReference>
<dbReference type="InterPro" id="IPR036388">
    <property type="entry name" value="WH-like_DNA-bd_sf"/>
</dbReference>
<reference evidence="2 3" key="1">
    <citation type="submission" date="2021-01" db="EMBL/GenBank/DDBJ databases">
        <title>Whole genome shotgun sequence of Actinoplanes couchii NBRC 106145.</title>
        <authorList>
            <person name="Komaki H."/>
            <person name="Tamura T."/>
        </authorList>
    </citation>
    <scope>NUCLEOTIDE SEQUENCE [LARGE SCALE GENOMIC DNA]</scope>
    <source>
        <strain evidence="2 3">NBRC 106145</strain>
    </source>
</reference>
<dbReference type="InterPro" id="IPR036390">
    <property type="entry name" value="WH_DNA-bd_sf"/>
</dbReference>
<protein>
    <submittedName>
        <fullName evidence="2">Transcriptional regulator</fullName>
    </submittedName>
</protein>
<organism evidence="2 3">
    <name type="scientific">Actinoplanes couchii</name>
    <dbReference type="NCBI Taxonomy" id="403638"/>
    <lineage>
        <taxon>Bacteria</taxon>
        <taxon>Bacillati</taxon>
        <taxon>Actinomycetota</taxon>
        <taxon>Actinomycetes</taxon>
        <taxon>Micromonosporales</taxon>
        <taxon>Micromonosporaceae</taxon>
        <taxon>Actinoplanes</taxon>
    </lineage>
</organism>